<protein>
    <submittedName>
        <fullName evidence="2">Chaperonin 20 isoform 2</fullName>
    </submittedName>
</protein>
<dbReference type="Gene3D" id="2.30.33.40">
    <property type="entry name" value="GroES chaperonin"/>
    <property type="match status" value="1"/>
</dbReference>
<dbReference type="GO" id="GO:0051087">
    <property type="term" value="F:protein-folding chaperone binding"/>
    <property type="evidence" value="ECO:0007669"/>
    <property type="project" value="TreeGrafter"/>
</dbReference>
<proteinExistence type="predicted"/>
<dbReference type="SUPFAM" id="SSF50129">
    <property type="entry name" value="GroES-like"/>
    <property type="match status" value="1"/>
</dbReference>
<dbReference type="InterPro" id="IPR037124">
    <property type="entry name" value="Chaperonin_GroES_sf"/>
</dbReference>
<name>A0A6A2WM66_HIBSY</name>
<evidence type="ECO:0000313" key="2">
    <source>
        <dbReference type="EMBL" id="KAE8654630.1"/>
    </source>
</evidence>
<keyword evidence="1" id="KW-0143">Chaperone</keyword>
<dbReference type="EMBL" id="VEPZ02001787">
    <property type="protein sequence ID" value="KAE8654630.1"/>
    <property type="molecule type" value="Genomic_DNA"/>
</dbReference>
<dbReference type="SMART" id="SM00883">
    <property type="entry name" value="Cpn10"/>
    <property type="match status" value="1"/>
</dbReference>
<dbReference type="Proteomes" id="UP000436088">
    <property type="component" value="Unassembled WGS sequence"/>
</dbReference>
<dbReference type="GO" id="GO:0046872">
    <property type="term" value="F:metal ion binding"/>
    <property type="evidence" value="ECO:0007669"/>
    <property type="project" value="TreeGrafter"/>
</dbReference>
<dbReference type="GO" id="GO:0009507">
    <property type="term" value="C:chloroplast"/>
    <property type="evidence" value="ECO:0007669"/>
    <property type="project" value="TreeGrafter"/>
</dbReference>
<evidence type="ECO:0000256" key="1">
    <source>
        <dbReference type="ARBA" id="ARBA00023186"/>
    </source>
</evidence>
<dbReference type="GO" id="GO:0005524">
    <property type="term" value="F:ATP binding"/>
    <property type="evidence" value="ECO:0007669"/>
    <property type="project" value="InterPro"/>
</dbReference>
<dbReference type="InterPro" id="IPR011032">
    <property type="entry name" value="GroES-like_sf"/>
</dbReference>
<dbReference type="GO" id="GO:0051082">
    <property type="term" value="F:unfolded protein binding"/>
    <property type="evidence" value="ECO:0007669"/>
    <property type="project" value="TreeGrafter"/>
</dbReference>
<sequence>MATPQLIASSMKLSVRNSASLEGIRPSVVKFSSFGASKPGSLTKRSFNGLVVKAAAIVAPKYVSFKPLGDRVLARRRLRVRFCFQQQLNQSLREVKWLPLNGAKVIYSKYAGTEVEFNDLNHLILKEDDIVGILGADDIKDLKPLNDRVFIKENEMKQVLAVGPGTLNEEGNRKPLSVACILNTQGMTSKAMMELITLLSEHQM</sequence>
<accession>A0A6A2WM66</accession>
<dbReference type="GO" id="GO:0005739">
    <property type="term" value="C:mitochondrion"/>
    <property type="evidence" value="ECO:0007669"/>
    <property type="project" value="TreeGrafter"/>
</dbReference>
<reference evidence="2" key="1">
    <citation type="submission" date="2019-09" db="EMBL/GenBank/DDBJ databases">
        <title>Draft genome information of white flower Hibiscus syriacus.</title>
        <authorList>
            <person name="Kim Y.-M."/>
        </authorList>
    </citation>
    <scope>NUCLEOTIDE SEQUENCE [LARGE SCALE GENOMIC DNA]</scope>
    <source>
        <strain evidence="2">YM2019G1</strain>
    </source>
</reference>
<dbReference type="CDD" id="cd00320">
    <property type="entry name" value="cpn10"/>
    <property type="match status" value="1"/>
</dbReference>
<dbReference type="GO" id="GO:0044183">
    <property type="term" value="F:protein folding chaperone"/>
    <property type="evidence" value="ECO:0007669"/>
    <property type="project" value="InterPro"/>
</dbReference>
<organism evidence="2 3">
    <name type="scientific">Hibiscus syriacus</name>
    <name type="common">Rose of Sharon</name>
    <dbReference type="NCBI Taxonomy" id="106335"/>
    <lineage>
        <taxon>Eukaryota</taxon>
        <taxon>Viridiplantae</taxon>
        <taxon>Streptophyta</taxon>
        <taxon>Embryophyta</taxon>
        <taxon>Tracheophyta</taxon>
        <taxon>Spermatophyta</taxon>
        <taxon>Magnoliopsida</taxon>
        <taxon>eudicotyledons</taxon>
        <taxon>Gunneridae</taxon>
        <taxon>Pentapetalae</taxon>
        <taxon>rosids</taxon>
        <taxon>malvids</taxon>
        <taxon>Malvales</taxon>
        <taxon>Malvaceae</taxon>
        <taxon>Malvoideae</taxon>
        <taxon>Hibiscus</taxon>
    </lineage>
</organism>
<keyword evidence="3" id="KW-1185">Reference proteome</keyword>
<dbReference type="PANTHER" id="PTHR10772">
    <property type="entry name" value="10 KDA HEAT SHOCK PROTEIN"/>
    <property type="match status" value="1"/>
</dbReference>
<dbReference type="PANTHER" id="PTHR10772:SF40">
    <property type="entry name" value="(RAPE) HYPOTHETICAL PROTEIN"/>
    <property type="match status" value="1"/>
</dbReference>
<dbReference type="InterPro" id="IPR020818">
    <property type="entry name" value="Chaperonin_GroES"/>
</dbReference>
<evidence type="ECO:0000313" key="3">
    <source>
        <dbReference type="Proteomes" id="UP000436088"/>
    </source>
</evidence>
<dbReference type="AlphaFoldDB" id="A0A6A2WM66"/>
<comment type="caution">
    <text evidence="2">The sequence shown here is derived from an EMBL/GenBank/DDBJ whole genome shotgun (WGS) entry which is preliminary data.</text>
</comment>
<dbReference type="Pfam" id="PF00166">
    <property type="entry name" value="Cpn10"/>
    <property type="match status" value="1"/>
</dbReference>
<gene>
    <name evidence="2" type="ORF">F3Y22_tig00117048pilonHSYRG01194</name>
</gene>